<feature type="domain" description="Heterokaryon incompatibility" evidence="1">
    <location>
        <begin position="1"/>
        <end position="93"/>
    </location>
</feature>
<dbReference type="PANTHER" id="PTHR24148">
    <property type="entry name" value="ANKYRIN REPEAT DOMAIN-CONTAINING PROTEIN 39 HOMOLOG-RELATED"/>
    <property type="match status" value="1"/>
</dbReference>
<gene>
    <name evidence="2" type="ORF">BO78DRAFT_432913</name>
</gene>
<organism evidence="2 3">
    <name type="scientific">Aspergillus sclerotiicarbonarius (strain CBS 121057 / IBT 28362)</name>
    <dbReference type="NCBI Taxonomy" id="1448318"/>
    <lineage>
        <taxon>Eukaryota</taxon>
        <taxon>Fungi</taxon>
        <taxon>Dikarya</taxon>
        <taxon>Ascomycota</taxon>
        <taxon>Pezizomycotina</taxon>
        <taxon>Eurotiomycetes</taxon>
        <taxon>Eurotiomycetidae</taxon>
        <taxon>Eurotiales</taxon>
        <taxon>Aspergillaceae</taxon>
        <taxon>Aspergillus</taxon>
        <taxon>Aspergillus subgen. Circumdati</taxon>
    </lineage>
</organism>
<dbReference type="STRING" id="1448318.A0A319DYU6"/>
<dbReference type="EMBL" id="KZ826396">
    <property type="protein sequence ID" value="PYI02390.1"/>
    <property type="molecule type" value="Genomic_DNA"/>
</dbReference>
<dbReference type="AlphaFoldDB" id="A0A319DYU6"/>
<evidence type="ECO:0000313" key="3">
    <source>
        <dbReference type="Proteomes" id="UP000248423"/>
    </source>
</evidence>
<dbReference type="OrthoDB" id="2157530at2759"/>
<keyword evidence="3" id="KW-1185">Reference proteome</keyword>
<dbReference type="InterPro" id="IPR052895">
    <property type="entry name" value="HetReg/Transcr_Mod"/>
</dbReference>
<sequence>MGSIYGLAHTTIAWLGVPQLKDEPYYEMIFDCVSQQPYRCYGDSVSNLIIPPFMMLKHEEIGHPENETCFHAKRCIEQLLVNPWFYRVWTLQEFIIGSLRSKSCVLCYGRFSVNMKLFVAQCSHPSLDNACPVTLTHSDYLHAFTRMHALEPLTDWATKRGMEFGRPGPATNDIPHDTIYGVLGLWQYVRRREFPQELTPDYHLSYAQVCCQYSAYLLGLTRDLRIIAKRRVDFQTTVPSWVPDMRYINLRWGQQTFQTDRTEVEVSANGQDLLLTGRRFASVVDGIASSSQLQKLYTPASWKFFTQRIAEFEDKI</sequence>
<dbReference type="Pfam" id="PF06985">
    <property type="entry name" value="HET"/>
    <property type="match status" value="1"/>
</dbReference>
<protein>
    <recommendedName>
        <fullName evidence="1">Heterokaryon incompatibility domain-containing protein</fullName>
    </recommendedName>
</protein>
<reference evidence="2 3" key="1">
    <citation type="submission" date="2018-02" db="EMBL/GenBank/DDBJ databases">
        <title>The genomes of Aspergillus section Nigri reveals drivers in fungal speciation.</title>
        <authorList>
            <consortium name="DOE Joint Genome Institute"/>
            <person name="Vesth T.C."/>
            <person name="Nybo J."/>
            <person name="Theobald S."/>
            <person name="Brandl J."/>
            <person name="Frisvad J.C."/>
            <person name="Nielsen K.F."/>
            <person name="Lyhne E.K."/>
            <person name="Kogle M.E."/>
            <person name="Kuo A."/>
            <person name="Riley R."/>
            <person name="Clum A."/>
            <person name="Nolan M."/>
            <person name="Lipzen A."/>
            <person name="Salamov A."/>
            <person name="Henrissat B."/>
            <person name="Wiebenga A."/>
            <person name="De vries R.P."/>
            <person name="Grigoriev I.V."/>
            <person name="Mortensen U.H."/>
            <person name="Andersen M.R."/>
            <person name="Baker S.E."/>
        </authorList>
    </citation>
    <scope>NUCLEOTIDE SEQUENCE [LARGE SCALE GENOMIC DNA]</scope>
    <source>
        <strain evidence="2 3">CBS 121057</strain>
    </source>
</reference>
<proteinExistence type="predicted"/>
<dbReference type="InterPro" id="IPR010730">
    <property type="entry name" value="HET"/>
</dbReference>
<name>A0A319DYU6_ASPSB</name>
<evidence type="ECO:0000313" key="2">
    <source>
        <dbReference type="EMBL" id="PYI02390.1"/>
    </source>
</evidence>
<dbReference type="Proteomes" id="UP000248423">
    <property type="component" value="Unassembled WGS sequence"/>
</dbReference>
<dbReference type="PANTHER" id="PTHR24148:SF77">
    <property type="entry name" value="HETEROKARYON INCOMPATIBILITY DOMAIN-CONTAINING PROTEIN"/>
    <property type="match status" value="1"/>
</dbReference>
<evidence type="ECO:0000259" key="1">
    <source>
        <dbReference type="Pfam" id="PF06985"/>
    </source>
</evidence>
<dbReference type="VEuPathDB" id="FungiDB:BO78DRAFT_432913"/>
<accession>A0A319DYU6</accession>